<dbReference type="VEuPathDB" id="FungiDB:SMAC_12730"/>
<name>A0A8S8ZVX0_SORMA</name>
<evidence type="ECO:0000313" key="2">
    <source>
        <dbReference type="EMBL" id="KAA8632721.1"/>
    </source>
</evidence>
<gene>
    <name evidence="2" type="ORF">SMACR_12730</name>
</gene>
<evidence type="ECO:0000313" key="3">
    <source>
        <dbReference type="Proteomes" id="UP000433876"/>
    </source>
</evidence>
<dbReference type="AlphaFoldDB" id="A0A8S8ZVX0"/>
<dbReference type="EMBL" id="NMPR01000049">
    <property type="protein sequence ID" value="KAA8632721.1"/>
    <property type="molecule type" value="Genomic_DNA"/>
</dbReference>
<proteinExistence type="predicted"/>
<protein>
    <submittedName>
        <fullName evidence="2">Uncharacterized protein</fullName>
    </submittedName>
</protein>
<dbReference type="OMA" id="VECIGRN"/>
<feature type="signal peptide" evidence="1">
    <location>
        <begin position="1"/>
        <end position="24"/>
    </location>
</feature>
<evidence type="ECO:0000256" key="1">
    <source>
        <dbReference type="SAM" id="SignalP"/>
    </source>
</evidence>
<accession>A0A8S8ZVX0</accession>
<dbReference type="Proteomes" id="UP000433876">
    <property type="component" value="Unassembled WGS sequence"/>
</dbReference>
<sequence length="128" mass="14173">MRISFLHLALAAPAMSLLLPPTHEEKVLIAEKHQSNAVTADGKTTCPPRLLSMCCDSLDYSGFQVECVGPGKVDYLEKCLEYESRPMCCCMYPTKPDMPHVPREITCDKDCNALKGPEEVKDKVIGDL</sequence>
<comment type="caution">
    <text evidence="2">The sequence shown here is derived from an EMBL/GenBank/DDBJ whole genome shotgun (WGS) entry which is preliminary data.</text>
</comment>
<organism evidence="2 3">
    <name type="scientific">Sordaria macrospora</name>
    <dbReference type="NCBI Taxonomy" id="5147"/>
    <lineage>
        <taxon>Eukaryota</taxon>
        <taxon>Fungi</taxon>
        <taxon>Dikarya</taxon>
        <taxon>Ascomycota</taxon>
        <taxon>Pezizomycotina</taxon>
        <taxon>Sordariomycetes</taxon>
        <taxon>Sordariomycetidae</taxon>
        <taxon>Sordariales</taxon>
        <taxon>Sordariaceae</taxon>
        <taxon>Sordaria</taxon>
    </lineage>
</organism>
<reference evidence="2 3" key="1">
    <citation type="submission" date="2017-07" db="EMBL/GenBank/DDBJ databases">
        <title>Genome sequence of the Sordaria macrospora wild type strain R19027.</title>
        <authorList>
            <person name="Nowrousian M."/>
            <person name="Teichert I."/>
            <person name="Kueck U."/>
        </authorList>
    </citation>
    <scope>NUCLEOTIDE SEQUENCE [LARGE SCALE GENOMIC DNA]</scope>
    <source>
        <strain evidence="2 3">R19027</strain>
        <tissue evidence="2">Mycelium</tissue>
    </source>
</reference>
<feature type="chain" id="PRO_5035904355" evidence="1">
    <location>
        <begin position="25"/>
        <end position="128"/>
    </location>
</feature>
<keyword evidence="1" id="KW-0732">Signal</keyword>